<evidence type="ECO:0000256" key="6">
    <source>
        <dbReference type="ARBA" id="ARBA00023242"/>
    </source>
</evidence>
<feature type="non-terminal residue" evidence="10">
    <location>
        <position position="802"/>
    </location>
</feature>
<dbReference type="InterPro" id="IPR041266">
    <property type="entry name" value="EDS1_EP"/>
</dbReference>
<dbReference type="GO" id="GO:0006952">
    <property type="term" value="P:defense response"/>
    <property type="evidence" value="ECO:0007669"/>
    <property type="project" value="UniProtKB-KW"/>
</dbReference>
<gene>
    <name evidence="10" type="ORF">CRG98_048186</name>
</gene>
<evidence type="ECO:0000256" key="5">
    <source>
        <dbReference type="ARBA" id="ARBA00022821"/>
    </source>
</evidence>
<dbReference type="GO" id="GO:0005737">
    <property type="term" value="C:cytoplasm"/>
    <property type="evidence" value="ECO:0007669"/>
    <property type="project" value="UniProtKB-SubCell"/>
</dbReference>
<keyword evidence="5" id="KW-0611">Plant defense</keyword>
<dbReference type="GO" id="GO:0052689">
    <property type="term" value="F:carboxylic ester hydrolase activity"/>
    <property type="evidence" value="ECO:0007669"/>
    <property type="project" value="InterPro"/>
</dbReference>
<dbReference type="InterPro" id="IPR002921">
    <property type="entry name" value="Fungal_lipase-type"/>
</dbReference>
<keyword evidence="3" id="KW-0963">Cytoplasm</keyword>
<dbReference type="Pfam" id="PF01764">
    <property type="entry name" value="Lipase_3"/>
    <property type="match status" value="1"/>
</dbReference>
<dbReference type="InterPro" id="IPR044603">
    <property type="entry name" value="SAG101-like"/>
</dbReference>
<feature type="compositionally biased region" description="Basic and acidic residues" evidence="7">
    <location>
        <begin position="402"/>
        <end position="423"/>
    </location>
</feature>
<dbReference type="Gene3D" id="3.40.50.1820">
    <property type="entry name" value="alpha/beta hydrolase"/>
    <property type="match status" value="1"/>
</dbReference>
<keyword evidence="11" id="KW-1185">Reference proteome</keyword>
<accession>A0A2I0HIA1</accession>
<comment type="subcellular location">
    <subcellularLocation>
        <location evidence="2">Cytoplasm</location>
    </subcellularLocation>
    <subcellularLocation>
        <location evidence="1">Nucleus</location>
    </subcellularLocation>
</comment>
<dbReference type="Pfam" id="PF18117">
    <property type="entry name" value="EDS1_EP"/>
    <property type="match status" value="1"/>
</dbReference>
<evidence type="ECO:0000259" key="9">
    <source>
        <dbReference type="Pfam" id="PF18117"/>
    </source>
</evidence>
<evidence type="ECO:0000256" key="3">
    <source>
        <dbReference type="ARBA" id="ARBA00022490"/>
    </source>
</evidence>
<feature type="region of interest" description="Disordered" evidence="7">
    <location>
        <begin position="399"/>
        <end position="426"/>
    </location>
</feature>
<evidence type="ECO:0000256" key="4">
    <source>
        <dbReference type="ARBA" id="ARBA00022801"/>
    </source>
</evidence>
<proteinExistence type="predicted"/>
<comment type="caution">
    <text evidence="10">The sequence shown here is derived from an EMBL/GenBank/DDBJ whole genome shotgun (WGS) entry which is preliminary data.</text>
</comment>
<evidence type="ECO:0000256" key="7">
    <source>
        <dbReference type="SAM" id="MobiDB-lite"/>
    </source>
</evidence>
<feature type="domain" description="EDS1 EP" evidence="9">
    <location>
        <begin position="754"/>
        <end position="802"/>
    </location>
</feature>
<dbReference type="STRING" id="22663.A0A2I0HIA1"/>
<evidence type="ECO:0000313" key="11">
    <source>
        <dbReference type="Proteomes" id="UP000233551"/>
    </source>
</evidence>
<dbReference type="PANTHER" id="PTHR46898">
    <property type="entry name" value="SENESCENCE-ASSOCIATED CARBOXYLESTERASE 101"/>
    <property type="match status" value="1"/>
</dbReference>
<protein>
    <recommendedName>
        <fullName evidence="12">Fungal lipase-like domain-containing protein</fullName>
    </recommendedName>
</protein>
<sequence length="802" mass="91081">MARNGTFRLGVKTSGDCCEGFRIREGISNAFVVKRIEATRWTDPAAHDMPLPDDWHSPGNLQELSSFPTTGNYNEIDDNWLLWSFDESGTVDWHHQQEYCFKSKQAATRWFKLKAVLQWAILRRIIMRKRARRMVVKSRVEKRLGQNWNVKEHKPAPVTSPTQMCFTCNHEHEDNEKDGKLKPINSCDRNTVPSKLDTSGMGQSLTLFPTLATGDGIKLKDGAEEVLNMAPKVSPIEATNQKGKEVLLERSGSFRSTVTDAGGSIPGKPDSNYVSHSLTLFPSLLKDMEPNKADVLEPIPTNSGSYIELTKLAPMAALGSGQQGYSGKTRQAKKRWRKLKSVSQLVFLWKVVAPRSFKEQYEATRMDHLAYEACPEKDSSPSHTLIRMQSPLEQFAHSLTRVKRENDSSKTADRQEDKHHDKSQQAAKRWRVLRALLWFTLQRRASKQSQGFGVHYQLSLRIILFHYLLPATATFLGGTKTQNQAEIDDRKMDSDSASTPLFSCGPDLAGLAVSSNLLHYSWDAISELRTNPSRHVGSSSVSVEYRESQVMEVAKSTPYIVTGHSLGGSIASLFMLWLLNALKPTTTRRPLCITFGAPLLGDSRFQQAIYHYSTWNSCFLHTVHRDDPFPSIFLAMDYRPFGTFLFLSGSGKACFEAPDSILELLKRMKSETGGNQELQDIDYDVTELSRREIESYKAGIIAQLTSIGLLQNEDEASNSWVDKKIVKPEKAAITQKREMFDPARKLNDVKVNMAQLEWYKKTNENDGYAYYDSYKIKRLMWDHKVVEFKRILTDYWEKLVEE</sequence>
<dbReference type="Proteomes" id="UP000233551">
    <property type="component" value="Unassembled WGS sequence"/>
</dbReference>
<name>A0A2I0HIA1_PUNGR</name>
<evidence type="ECO:0000313" key="10">
    <source>
        <dbReference type="EMBL" id="PKI31422.1"/>
    </source>
</evidence>
<dbReference type="AlphaFoldDB" id="A0A2I0HIA1"/>
<evidence type="ECO:0000256" key="2">
    <source>
        <dbReference type="ARBA" id="ARBA00004496"/>
    </source>
</evidence>
<dbReference type="SUPFAM" id="SSF53474">
    <property type="entry name" value="alpha/beta-Hydrolases"/>
    <property type="match status" value="1"/>
</dbReference>
<reference evidence="10 11" key="1">
    <citation type="submission" date="2017-11" db="EMBL/GenBank/DDBJ databases">
        <title>De-novo sequencing of pomegranate (Punica granatum L.) genome.</title>
        <authorList>
            <person name="Akparov Z."/>
            <person name="Amiraslanov A."/>
            <person name="Hajiyeva S."/>
            <person name="Abbasov M."/>
            <person name="Kaur K."/>
            <person name="Hamwieh A."/>
            <person name="Solovyev V."/>
            <person name="Salamov A."/>
            <person name="Braich B."/>
            <person name="Kosarev P."/>
            <person name="Mahmoud A."/>
            <person name="Hajiyev E."/>
            <person name="Babayeva S."/>
            <person name="Izzatullayeva V."/>
            <person name="Mammadov A."/>
            <person name="Mammadov A."/>
            <person name="Sharifova S."/>
            <person name="Ojaghi J."/>
            <person name="Eynullazada K."/>
            <person name="Bayramov B."/>
            <person name="Abdulazimova A."/>
            <person name="Shahmuradov I."/>
        </authorList>
    </citation>
    <scope>NUCLEOTIDE SEQUENCE [LARGE SCALE GENOMIC DNA]</scope>
    <source>
        <strain evidence="11">cv. AG2017</strain>
        <tissue evidence="10">Leaf</tissue>
    </source>
</reference>
<dbReference type="GO" id="GO:0006629">
    <property type="term" value="P:lipid metabolic process"/>
    <property type="evidence" value="ECO:0007669"/>
    <property type="project" value="InterPro"/>
</dbReference>
<keyword evidence="4" id="KW-0378">Hydrolase</keyword>
<dbReference type="PANTHER" id="PTHR46898:SF3">
    <property type="entry name" value="FUNGAL LIPASE-LIKE DOMAIN-CONTAINING PROTEIN"/>
    <property type="match status" value="1"/>
</dbReference>
<feature type="domain" description="Fungal lipase-type" evidence="8">
    <location>
        <begin position="550"/>
        <end position="633"/>
    </location>
</feature>
<evidence type="ECO:0000259" key="8">
    <source>
        <dbReference type="Pfam" id="PF01764"/>
    </source>
</evidence>
<dbReference type="InterPro" id="IPR029058">
    <property type="entry name" value="AB_hydrolase_fold"/>
</dbReference>
<dbReference type="GO" id="GO:0005634">
    <property type="term" value="C:nucleus"/>
    <property type="evidence" value="ECO:0007669"/>
    <property type="project" value="UniProtKB-SubCell"/>
</dbReference>
<dbReference type="EMBL" id="PGOL01008844">
    <property type="protein sequence ID" value="PKI31422.1"/>
    <property type="molecule type" value="Genomic_DNA"/>
</dbReference>
<evidence type="ECO:0008006" key="12">
    <source>
        <dbReference type="Google" id="ProtNLM"/>
    </source>
</evidence>
<keyword evidence="6" id="KW-0539">Nucleus</keyword>
<organism evidence="10 11">
    <name type="scientific">Punica granatum</name>
    <name type="common">Pomegranate</name>
    <dbReference type="NCBI Taxonomy" id="22663"/>
    <lineage>
        <taxon>Eukaryota</taxon>
        <taxon>Viridiplantae</taxon>
        <taxon>Streptophyta</taxon>
        <taxon>Embryophyta</taxon>
        <taxon>Tracheophyta</taxon>
        <taxon>Spermatophyta</taxon>
        <taxon>Magnoliopsida</taxon>
        <taxon>eudicotyledons</taxon>
        <taxon>Gunneridae</taxon>
        <taxon>Pentapetalae</taxon>
        <taxon>rosids</taxon>
        <taxon>malvids</taxon>
        <taxon>Myrtales</taxon>
        <taxon>Lythraceae</taxon>
        <taxon>Punica</taxon>
    </lineage>
</organism>
<evidence type="ECO:0000256" key="1">
    <source>
        <dbReference type="ARBA" id="ARBA00004123"/>
    </source>
</evidence>